<evidence type="ECO:0000313" key="2">
    <source>
        <dbReference type="Proteomes" id="UP000784294"/>
    </source>
</evidence>
<dbReference type="Proteomes" id="UP000784294">
    <property type="component" value="Unassembled WGS sequence"/>
</dbReference>
<gene>
    <name evidence="1" type="ORF">PXEA_LOCUS32177</name>
</gene>
<accession>A0A448XKC2</accession>
<keyword evidence="2" id="KW-1185">Reference proteome</keyword>
<organism evidence="1 2">
    <name type="scientific">Protopolystoma xenopodis</name>
    <dbReference type="NCBI Taxonomy" id="117903"/>
    <lineage>
        <taxon>Eukaryota</taxon>
        <taxon>Metazoa</taxon>
        <taxon>Spiralia</taxon>
        <taxon>Lophotrochozoa</taxon>
        <taxon>Platyhelminthes</taxon>
        <taxon>Monogenea</taxon>
        <taxon>Polyopisthocotylea</taxon>
        <taxon>Polystomatidea</taxon>
        <taxon>Polystomatidae</taxon>
        <taxon>Protopolystoma</taxon>
    </lineage>
</organism>
<dbReference type="AlphaFoldDB" id="A0A448XKC2"/>
<proteinExistence type="predicted"/>
<evidence type="ECO:0000313" key="1">
    <source>
        <dbReference type="EMBL" id="VEL38737.1"/>
    </source>
</evidence>
<dbReference type="EMBL" id="CAAALY010258838">
    <property type="protein sequence ID" value="VEL38737.1"/>
    <property type="molecule type" value="Genomic_DNA"/>
</dbReference>
<name>A0A448XKC2_9PLAT</name>
<reference evidence="1" key="1">
    <citation type="submission" date="2018-11" db="EMBL/GenBank/DDBJ databases">
        <authorList>
            <consortium name="Pathogen Informatics"/>
        </authorList>
    </citation>
    <scope>NUCLEOTIDE SEQUENCE</scope>
</reference>
<comment type="caution">
    <text evidence="1">The sequence shown here is derived from an EMBL/GenBank/DDBJ whole genome shotgun (WGS) entry which is preliminary data.</text>
</comment>
<sequence length="180" mass="20542">MTNRNIRLVELALQFNWKVLPAYAMTWSRLDSFLPSAQCSCHFHQPLVKLKRPTFGTSNRRERCEESLELVAIRADKKLLLPKLLEAKGLYHLSARKMTADQLLKNDQLSGIRSFGVTEEGLVDRVHPGSKMPVASRNKLAGRNILDADICTRYSRPHYHIAGHVHDQLFGMLLNLLNKI</sequence>
<protein>
    <submittedName>
        <fullName evidence="1">Uncharacterized protein</fullName>
    </submittedName>
</protein>